<evidence type="ECO:0000313" key="11">
    <source>
        <dbReference type="Proteomes" id="UP000030146"/>
    </source>
</evidence>
<evidence type="ECO:0000256" key="4">
    <source>
        <dbReference type="ARBA" id="ARBA00022679"/>
    </source>
</evidence>
<dbReference type="GO" id="GO:0070677">
    <property type="term" value="F:rRNA (cytosine-2'-O-)-methyltransferase activity"/>
    <property type="evidence" value="ECO:0007669"/>
    <property type="project" value="UniProtKB-UniRule"/>
</dbReference>
<dbReference type="SUPFAM" id="SSF53790">
    <property type="entry name" value="Tetrapyrrole methylase"/>
    <property type="match status" value="1"/>
</dbReference>
<reference evidence="9 10" key="1">
    <citation type="submission" date="2014-08" db="EMBL/GenBank/DDBJ databases">
        <title>Porphyromonas gulae strain:COT-052_OH1451 Genome sequencing.</title>
        <authorList>
            <person name="Wallis C."/>
            <person name="Deusch O."/>
            <person name="O'Flynn C."/>
            <person name="Davis I."/>
            <person name="Jospin G."/>
            <person name="Darling A.E."/>
            <person name="Coil D.A."/>
            <person name="Alexiev A."/>
            <person name="Horsfall A."/>
            <person name="Kirkwood N."/>
            <person name="Harris S."/>
            <person name="Eisen J.A."/>
        </authorList>
    </citation>
    <scope>NUCLEOTIDE SEQUENCE [LARGE SCALE GENOMIC DNA]</scope>
    <source>
        <strain evidence="10">COT-052 OH1451</strain>
        <strain evidence="9">COT-052_OH1451</strain>
    </source>
</reference>
<dbReference type="InterPro" id="IPR014776">
    <property type="entry name" value="4pyrrole_Mease_sub2"/>
</dbReference>
<dbReference type="GO" id="GO:0005737">
    <property type="term" value="C:cytoplasm"/>
    <property type="evidence" value="ECO:0007669"/>
    <property type="project" value="UniProtKB-SubCell"/>
</dbReference>
<dbReference type="NCBIfam" id="TIGR00096">
    <property type="entry name" value="16S rRNA (cytidine(1402)-2'-O)-methyltransferase"/>
    <property type="match status" value="1"/>
</dbReference>
<dbReference type="InterPro" id="IPR018063">
    <property type="entry name" value="SAM_MeTrfase_RsmI_CS"/>
</dbReference>
<organism evidence="8 11">
    <name type="scientific">Porphyromonas gulae</name>
    <dbReference type="NCBI Taxonomy" id="111105"/>
    <lineage>
        <taxon>Bacteria</taxon>
        <taxon>Pseudomonadati</taxon>
        <taxon>Bacteroidota</taxon>
        <taxon>Bacteroidia</taxon>
        <taxon>Bacteroidales</taxon>
        <taxon>Porphyromonadaceae</taxon>
        <taxon>Porphyromonas</taxon>
    </lineage>
</organism>
<evidence type="ECO:0000259" key="7">
    <source>
        <dbReference type="Pfam" id="PF00590"/>
    </source>
</evidence>
<comment type="function">
    <text evidence="6">Catalyzes the 2'-O-methylation of the ribose of cytidine 1402 (C1402) in 16S rRNA.</text>
</comment>
<keyword evidence="2 6" id="KW-0698">rRNA processing</keyword>
<gene>
    <name evidence="6" type="primary">rsmI</name>
    <name evidence="9" type="ORF">HR08_02820</name>
    <name evidence="8" type="ORF">HR15_09970</name>
</gene>
<feature type="domain" description="Tetrapyrrole methylase" evidence="7">
    <location>
        <begin position="4"/>
        <end position="203"/>
    </location>
</feature>
<proteinExistence type="inferred from homology"/>
<evidence type="ECO:0000313" key="9">
    <source>
        <dbReference type="EMBL" id="KGN87007.1"/>
    </source>
</evidence>
<protein>
    <recommendedName>
        <fullName evidence="6">Ribosomal RNA small subunit methyltransferase I</fullName>
        <ecNumber evidence="6">2.1.1.198</ecNumber>
    </recommendedName>
    <alternativeName>
        <fullName evidence="6">16S rRNA 2'-O-ribose C1402 methyltransferase</fullName>
    </alternativeName>
    <alternativeName>
        <fullName evidence="6">rRNA (cytidine-2'-O-)-methyltransferase RsmI</fullName>
    </alternativeName>
</protein>
<dbReference type="eggNOG" id="COG0313">
    <property type="taxonomic scope" value="Bacteria"/>
</dbReference>
<keyword evidence="11" id="KW-1185">Reference proteome</keyword>
<dbReference type="Pfam" id="PF00590">
    <property type="entry name" value="TP_methylase"/>
    <property type="match status" value="1"/>
</dbReference>
<evidence type="ECO:0000256" key="2">
    <source>
        <dbReference type="ARBA" id="ARBA00022552"/>
    </source>
</evidence>
<dbReference type="RefSeq" id="WP_018966048.1">
    <property type="nucleotide sequence ID" value="NZ_JQJE01000020.1"/>
</dbReference>
<dbReference type="Gene3D" id="3.40.1010.10">
    <property type="entry name" value="Cobalt-precorrin-4 Transmethylase, Domain 1"/>
    <property type="match status" value="1"/>
</dbReference>
<dbReference type="HAMAP" id="MF_01877">
    <property type="entry name" value="16SrRNA_methyltr_I"/>
    <property type="match status" value="1"/>
</dbReference>
<keyword evidence="1 6" id="KW-0963">Cytoplasm</keyword>
<keyword evidence="5 6" id="KW-0949">S-adenosyl-L-methionine</keyword>
<dbReference type="PANTHER" id="PTHR46111:SF1">
    <property type="entry name" value="RIBOSOMAL RNA SMALL SUBUNIT METHYLTRANSFERASE I"/>
    <property type="match status" value="1"/>
</dbReference>
<evidence type="ECO:0000256" key="6">
    <source>
        <dbReference type="HAMAP-Rule" id="MF_01877"/>
    </source>
</evidence>
<evidence type="ECO:0000256" key="3">
    <source>
        <dbReference type="ARBA" id="ARBA00022603"/>
    </source>
</evidence>
<dbReference type="OrthoDB" id="9809084at2"/>
<comment type="similarity">
    <text evidence="6">Belongs to the methyltransferase superfamily. RsmI family.</text>
</comment>
<dbReference type="STRING" id="111105.HR09_05420"/>
<comment type="catalytic activity">
    <reaction evidence="6">
        <text>cytidine(1402) in 16S rRNA + S-adenosyl-L-methionine = 2'-O-methylcytidine(1402) in 16S rRNA + S-adenosyl-L-homocysteine + H(+)</text>
        <dbReference type="Rhea" id="RHEA:42924"/>
        <dbReference type="Rhea" id="RHEA-COMP:10285"/>
        <dbReference type="Rhea" id="RHEA-COMP:10286"/>
        <dbReference type="ChEBI" id="CHEBI:15378"/>
        <dbReference type="ChEBI" id="CHEBI:57856"/>
        <dbReference type="ChEBI" id="CHEBI:59789"/>
        <dbReference type="ChEBI" id="CHEBI:74495"/>
        <dbReference type="ChEBI" id="CHEBI:82748"/>
        <dbReference type="EC" id="2.1.1.198"/>
    </reaction>
</comment>
<dbReference type="AlphaFoldDB" id="A0A0A2DXS9"/>
<dbReference type="Proteomes" id="UP000030130">
    <property type="component" value="Unassembled WGS sequence"/>
</dbReference>
<dbReference type="PIRSF" id="PIRSF005917">
    <property type="entry name" value="MTase_YraL"/>
    <property type="match status" value="1"/>
</dbReference>
<dbReference type="EMBL" id="JRAK01000129">
    <property type="protein sequence ID" value="KGN85413.1"/>
    <property type="molecule type" value="Genomic_DNA"/>
</dbReference>
<reference evidence="8 11" key="2">
    <citation type="submission" date="2014-08" db="EMBL/GenBank/DDBJ databases">
        <title>Porphyromonas gulae strain:COT-052_OH3439 Genome sequencing.</title>
        <authorList>
            <person name="Wallis C."/>
            <person name="Deusch O."/>
            <person name="O'Flynn C."/>
            <person name="Davis I."/>
            <person name="Jospin G."/>
            <person name="Darling A.E."/>
            <person name="Coil D.A."/>
            <person name="Alexiev A."/>
            <person name="Horsfall A."/>
            <person name="Kirkwood N."/>
            <person name="Harris S."/>
            <person name="Eisen J.A."/>
        </authorList>
    </citation>
    <scope>NUCLEOTIDE SEQUENCE [LARGE SCALE GENOMIC DNA]</scope>
    <source>
        <strain evidence="11">COT-052 OH3439</strain>
        <strain evidence="8">COT-052_OH3439</strain>
    </source>
</reference>
<dbReference type="FunFam" id="3.40.1010.10:FF:000007">
    <property type="entry name" value="Ribosomal RNA small subunit methyltransferase I"/>
    <property type="match status" value="1"/>
</dbReference>
<dbReference type="InterPro" id="IPR000878">
    <property type="entry name" value="4pyrrol_Mease"/>
</dbReference>
<sequence length="233" mass="25727">MEGRLTVVPTPIGNLEDITLRALKVLREADLILAEDTRTSNVLLHHYDIHCPLQSHHKFNEHRTAKALAERISGGERIALISDAGTPGISDPGFLLVRACAELGVVVECLPGPTALIPALVASGLPADRFVFEGFLPVKKGRQTRMKELAEELRTMIFYESPHRVLKTLTQFVETFGLDRPAAACRELSKLHEEVIRGTLAELLAHFENHPPRGEFVLIVGGAVPKRRNEGKQ</sequence>
<dbReference type="EMBL" id="JRAI01000020">
    <property type="protein sequence ID" value="KGN87007.1"/>
    <property type="molecule type" value="Genomic_DNA"/>
</dbReference>
<keyword evidence="3 6" id="KW-0489">Methyltransferase</keyword>
<evidence type="ECO:0000256" key="1">
    <source>
        <dbReference type="ARBA" id="ARBA00022490"/>
    </source>
</evidence>
<dbReference type="EC" id="2.1.1.198" evidence="6"/>
<accession>A0A0A2DXS9</accession>
<dbReference type="Proteomes" id="UP000030146">
    <property type="component" value="Unassembled WGS sequence"/>
</dbReference>
<dbReference type="PROSITE" id="PS01296">
    <property type="entry name" value="RSMI"/>
    <property type="match status" value="1"/>
</dbReference>
<dbReference type="CDD" id="cd11648">
    <property type="entry name" value="RsmI"/>
    <property type="match status" value="1"/>
</dbReference>
<comment type="subcellular location">
    <subcellularLocation>
        <location evidence="6">Cytoplasm</location>
    </subcellularLocation>
</comment>
<evidence type="ECO:0000313" key="8">
    <source>
        <dbReference type="EMBL" id="KGN85413.1"/>
    </source>
</evidence>
<evidence type="ECO:0000256" key="5">
    <source>
        <dbReference type="ARBA" id="ARBA00022691"/>
    </source>
</evidence>
<dbReference type="InterPro" id="IPR035996">
    <property type="entry name" value="4pyrrol_Methylase_sf"/>
</dbReference>
<dbReference type="PANTHER" id="PTHR46111">
    <property type="entry name" value="RIBOSOMAL RNA SMALL SUBUNIT METHYLTRANSFERASE I"/>
    <property type="match status" value="1"/>
</dbReference>
<name>A0A0A2DXS9_9PORP</name>
<dbReference type="InterPro" id="IPR008189">
    <property type="entry name" value="rRNA_ssu_MeTfrase_I"/>
</dbReference>
<dbReference type="Gene3D" id="3.30.950.10">
    <property type="entry name" value="Methyltransferase, Cobalt-precorrin-4 Transmethylase, Domain 2"/>
    <property type="match status" value="1"/>
</dbReference>
<dbReference type="InterPro" id="IPR014777">
    <property type="entry name" value="4pyrrole_Mease_sub1"/>
</dbReference>
<evidence type="ECO:0000313" key="10">
    <source>
        <dbReference type="Proteomes" id="UP000030130"/>
    </source>
</evidence>
<comment type="caution">
    <text evidence="8">The sequence shown here is derived from an EMBL/GenBank/DDBJ whole genome shotgun (WGS) entry which is preliminary data.</text>
</comment>
<keyword evidence="4 6" id="KW-0808">Transferase</keyword>
<dbReference type="FunFam" id="3.30.950.10:FF:000002">
    <property type="entry name" value="Ribosomal RNA small subunit methyltransferase I"/>
    <property type="match status" value="1"/>
</dbReference>